<dbReference type="InterPro" id="IPR036875">
    <property type="entry name" value="Znf_CCHC_sf"/>
</dbReference>
<dbReference type="InterPro" id="IPR001878">
    <property type="entry name" value="Znf_CCHC"/>
</dbReference>
<dbReference type="PROSITE" id="PS50158">
    <property type="entry name" value="ZF_CCHC"/>
    <property type="match status" value="1"/>
</dbReference>
<dbReference type="GO" id="GO:0003676">
    <property type="term" value="F:nucleic acid binding"/>
    <property type="evidence" value="ECO:0007669"/>
    <property type="project" value="InterPro"/>
</dbReference>
<dbReference type="SMART" id="SM00343">
    <property type="entry name" value="ZnF_C2HC"/>
    <property type="match status" value="1"/>
</dbReference>
<organism evidence="4">
    <name type="scientific">Photinus pyralis</name>
    <name type="common">Common eastern firefly</name>
    <name type="synonym">Lampyris pyralis</name>
    <dbReference type="NCBI Taxonomy" id="7054"/>
    <lineage>
        <taxon>Eukaryota</taxon>
        <taxon>Metazoa</taxon>
        <taxon>Ecdysozoa</taxon>
        <taxon>Arthropoda</taxon>
        <taxon>Hexapoda</taxon>
        <taxon>Insecta</taxon>
        <taxon>Pterygota</taxon>
        <taxon>Neoptera</taxon>
        <taxon>Endopterygota</taxon>
        <taxon>Coleoptera</taxon>
        <taxon>Polyphaga</taxon>
        <taxon>Elateriformia</taxon>
        <taxon>Elateroidea</taxon>
        <taxon>Lampyridae</taxon>
        <taxon>Lampyrinae</taxon>
        <taxon>Photinus</taxon>
    </lineage>
</organism>
<dbReference type="Gene3D" id="4.10.60.10">
    <property type="entry name" value="Zinc finger, CCHC-type"/>
    <property type="match status" value="1"/>
</dbReference>
<keyword evidence="1" id="KW-0479">Metal-binding</keyword>
<feature type="domain" description="CCHC-type" evidence="3">
    <location>
        <begin position="3"/>
        <end position="18"/>
    </location>
</feature>
<accession>A0A1Y1KKM1</accession>
<dbReference type="EMBL" id="GEZM01080996">
    <property type="protein sequence ID" value="JAV61943.1"/>
    <property type="molecule type" value="Transcribed_RNA"/>
</dbReference>
<dbReference type="AlphaFoldDB" id="A0A1Y1KKM1"/>
<evidence type="ECO:0000256" key="1">
    <source>
        <dbReference type="PROSITE-ProRule" id="PRU00047"/>
    </source>
</evidence>
<feature type="compositionally biased region" description="Polar residues" evidence="2">
    <location>
        <begin position="34"/>
        <end position="50"/>
    </location>
</feature>
<evidence type="ECO:0000256" key="2">
    <source>
        <dbReference type="SAM" id="MobiDB-lite"/>
    </source>
</evidence>
<reference evidence="4" key="1">
    <citation type="journal article" date="2016" name="Sci. Rep.">
        <title>Molecular characterization of firefly nuptial gifts: a multi-omics approach sheds light on postcopulatory sexual selection.</title>
        <authorList>
            <person name="Al-Wathiqui N."/>
            <person name="Fallon T.R."/>
            <person name="South A."/>
            <person name="Weng J.K."/>
            <person name="Lewis S.M."/>
        </authorList>
    </citation>
    <scope>NUCLEOTIDE SEQUENCE</scope>
</reference>
<proteinExistence type="predicted"/>
<feature type="compositionally biased region" description="Acidic residues" evidence="2">
    <location>
        <begin position="233"/>
        <end position="242"/>
    </location>
</feature>
<feature type="region of interest" description="Disordered" evidence="2">
    <location>
        <begin position="14"/>
        <end position="70"/>
    </location>
</feature>
<protein>
    <recommendedName>
        <fullName evidence="3">CCHC-type domain-containing protein</fullName>
    </recommendedName>
</protein>
<dbReference type="Pfam" id="PF00098">
    <property type="entry name" value="zf-CCHC"/>
    <property type="match status" value="1"/>
</dbReference>
<dbReference type="SUPFAM" id="SSF57756">
    <property type="entry name" value="Retrovirus zinc finger-like domains"/>
    <property type="match status" value="1"/>
</dbReference>
<feature type="region of interest" description="Disordered" evidence="2">
    <location>
        <begin position="229"/>
        <end position="253"/>
    </location>
</feature>
<keyword evidence="1" id="KW-0863">Zinc-finger</keyword>
<dbReference type="GO" id="GO:0008270">
    <property type="term" value="F:zinc ion binding"/>
    <property type="evidence" value="ECO:0007669"/>
    <property type="project" value="UniProtKB-KW"/>
</dbReference>
<evidence type="ECO:0000259" key="3">
    <source>
        <dbReference type="PROSITE" id="PS50158"/>
    </source>
</evidence>
<keyword evidence="1" id="KW-0862">Zinc</keyword>
<sequence length="253" mass="28410">MECFICKQSGHIASNCPSPPPNNLPPKTHEKPSCTENSTTSVHQPNTSVTAIKPSQKRCHSDTLTSSDHINLQGESTQEVLQEPPVMPPPEITPKAIKPVKSARKRRKTNISPETVLSEDTKSIIRERYQTTPSAFTLPVEHFIAFLENTYDNSDPCQEALKFTSDIKSLLSDIHRIYPFLNERSIKNRFTRLTKRIKTKTNFNAEKLDSSTNFISEELETGSISSIFSQSSEDLDEEDSFSDDPQLSHISTS</sequence>
<name>A0A1Y1KKM1_PHOPY</name>
<evidence type="ECO:0000313" key="4">
    <source>
        <dbReference type="EMBL" id="JAV61943.1"/>
    </source>
</evidence>